<accession>A0ABY7SVJ1</accession>
<reference evidence="2 3" key="1">
    <citation type="submission" date="2021-01" db="EMBL/GenBank/DDBJ databases">
        <title>Biogeographic distribution of Paracoccus.</title>
        <authorList>
            <person name="Hollensteiner J."/>
            <person name="Leineberger J."/>
            <person name="Brinkhoff T."/>
            <person name="Daniel R."/>
        </authorList>
    </citation>
    <scope>NUCLEOTIDE SEQUENCE [LARGE SCALE GENOMIC DNA]</scope>
    <source>
        <strain evidence="2 3">LMG25392</strain>
    </source>
</reference>
<name>A0ABY7SVJ1_9RHOB</name>
<evidence type="ECO:0000313" key="3">
    <source>
        <dbReference type="Proteomes" id="UP001218412"/>
    </source>
</evidence>
<dbReference type="Pfam" id="PF08885">
    <property type="entry name" value="GSCFA"/>
    <property type="match status" value="1"/>
</dbReference>
<gene>
    <name evidence="2" type="ORF">JHW45_14195</name>
</gene>
<keyword evidence="3" id="KW-1185">Reference proteome</keyword>
<evidence type="ECO:0000259" key="1">
    <source>
        <dbReference type="Pfam" id="PF08885"/>
    </source>
</evidence>
<dbReference type="InterPro" id="IPR014982">
    <property type="entry name" value="GSCFA"/>
</dbReference>
<evidence type="ECO:0000313" key="2">
    <source>
        <dbReference type="EMBL" id="WCR10206.1"/>
    </source>
</evidence>
<dbReference type="EMBL" id="CP067134">
    <property type="protein sequence ID" value="WCR10206.1"/>
    <property type="molecule type" value="Genomic_DNA"/>
</dbReference>
<sequence>MHICLAMSHPYADLPATAFWRRAVAETPADAPQGVHAPRLRLGGKTRVATAGSCFAQHIGRALRSAGVTLLDAEPAPPGIPPALAQRFGFGLYSGRYGNIYTVRQMVQLLQEVGQQVPDPDVVWQRDGRFHDAMRPGLDPDGLDSADEVLQIRRRHLARLRPMLEQADIFVFTLGLTEAWRNRATGRVYPTCPGVIAGRFDPDLHEFVNFAYPQVADDLARLRDMLHEFNPAMGLLLTVSPVPLAATASGGHVLPATQYSKATLRAAAGDFAAAHADVDYFPSYEIVTNPAARGRFFDDGLRQVTTEGVATVMRVFLAAHGLKERRADPPPGADDVDLICEEALLEAFGE</sequence>
<proteinExistence type="predicted"/>
<dbReference type="RefSeq" id="WP_272858263.1">
    <property type="nucleotide sequence ID" value="NZ_CP067134.1"/>
</dbReference>
<organism evidence="2 3">
    <name type="scientific">Paracoccus stylophorae</name>
    <dbReference type="NCBI Taxonomy" id="659350"/>
    <lineage>
        <taxon>Bacteria</taxon>
        <taxon>Pseudomonadati</taxon>
        <taxon>Pseudomonadota</taxon>
        <taxon>Alphaproteobacteria</taxon>
        <taxon>Rhodobacterales</taxon>
        <taxon>Paracoccaceae</taxon>
        <taxon>Paracoccus</taxon>
    </lineage>
</organism>
<dbReference type="Proteomes" id="UP001218412">
    <property type="component" value="Chromosome"/>
</dbReference>
<feature type="domain" description="GSCFA" evidence="1">
    <location>
        <begin position="47"/>
        <end position="316"/>
    </location>
</feature>
<protein>
    <submittedName>
        <fullName evidence="2">GSCFA domain-containing protein</fullName>
    </submittedName>
</protein>